<accession>A0A9W6HDX1</accession>
<proteinExistence type="predicted"/>
<dbReference type="EMBL" id="BSEO01000001">
    <property type="protein sequence ID" value="GLJ78547.1"/>
    <property type="molecule type" value="Genomic_DNA"/>
</dbReference>
<evidence type="ECO:0000313" key="2">
    <source>
        <dbReference type="Proteomes" id="UP001142317"/>
    </source>
</evidence>
<sequence>MAEQLVADYGAIEHSAVQLTLASSMVTLGAAFLNAPGALGSGSVQSALEQTTALHRARVNAVAEVLALQSQGVRQAVTDLIAADAAAAQAAS</sequence>
<reference evidence="1" key="1">
    <citation type="journal article" date="2014" name="Int. J. Syst. Evol. Microbiol.">
        <title>Complete genome sequence of Corynebacterium casei LMG S-19264T (=DSM 44701T), isolated from a smear-ripened cheese.</title>
        <authorList>
            <consortium name="US DOE Joint Genome Institute (JGI-PGF)"/>
            <person name="Walter F."/>
            <person name="Albersmeier A."/>
            <person name="Kalinowski J."/>
            <person name="Ruckert C."/>
        </authorList>
    </citation>
    <scope>NUCLEOTIDE SEQUENCE</scope>
    <source>
        <strain evidence="1">VKM Ac-1447</strain>
    </source>
</reference>
<protein>
    <submittedName>
        <fullName evidence="1">Uncharacterized protein</fullName>
    </submittedName>
</protein>
<reference evidence="1" key="2">
    <citation type="submission" date="2023-01" db="EMBL/GenBank/DDBJ databases">
        <authorList>
            <person name="Sun Q."/>
            <person name="Evtushenko L."/>
        </authorList>
    </citation>
    <scope>NUCLEOTIDE SEQUENCE</scope>
    <source>
        <strain evidence="1">VKM Ac-1447</strain>
    </source>
</reference>
<dbReference type="Proteomes" id="UP001142317">
    <property type="component" value="Unassembled WGS sequence"/>
</dbReference>
<gene>
    <name evidence="1" type="ORF">GCM10017586_02290</name>
</gene>
<dbReference type="RefSeq" id="WP_210005666.1">
    <property type="nucleotide sequence ID" value="NZ_BSEO01000001.1"/>
</dbReference>
<evidence type="ECO:0000313" key="1">
    <source>
        <dbReference type="EMBL" id="GLJ78547.1"/>
    </source>
</evidence>
<name>A0A9W6HDX1_9MICO</name>
<keyword evidence="2" id="KW-1185">Reference proteome</keyword>
<dbReference type="AlphaFoldDB" id="A0A9W6HDX1"/>
<comment type="caution">
    <text evidence="1">The sequence shown here is derived from an EMBL/GenBank/DDBJ whole genome shotgun (WGS) entry which is preliminary data.</text>
</comment>
<organism evidence="1 2">
    <name type="scientific">Microbacterium imperiale</name>
    <dbReference type="NCBI Taxonomy" id="33884"/>
    <lineage>
        <taxon>Bacteria</taxon>
        <taxon>Bacillati</taxon>
        <taxon>Actinomycetota</taxon>
        <taxon>Actinomycetes</taxon>
        <taxon>Micrococcales</taxon>
        <taxon>Microbacteriaceae</taxon>
        <taxon>Microbacterium</taxon>
    </lineage>
</organism>